<keyword evidence="3" id="KW-1185">Reference proteome</keyword>
<dbReference type="KEGG" id="ztr:MYCGRDRAFT_94734"/>
<feature type="region of interest" description="Disordered" evidence="1">
    <location>
        <begin position="1"/>
        <end position="204"/>
    </location>
</feature>
<organism evidence="2 3">
    <name type="scientific">Zymoseptoria tritici (strain CBS 115943 / IPO323)</name>
    <name type="common">Speckled leaf blotch fungus</name>
    <name type="synonym">Septoria tritici</name>
    <dbReference type="NCBI Taxonomy" id="336722"/>
    <lineage>
        <taxon>Eukaryota</taxon>
        <taxon>Fungi</taxon>
        <taxon>Dikarya</taxon>
        <taxon>Ascomycota</taxon>
        <taxon>Pezizomycotina</taxon>
        <taxon>Dothideomycetes</taxon>
        <taxon>Dothideomycetidae</taxon>
        <taxon>Mycosphaerellales</taxon>
        <taxon>Mycosphaerellaceae</taxon>
        <taxon>Zymoseptoria</taxon>
    </lineage>
</organism>
<reference evidence="2 3" key="1">
    <citation type="journal article" date="2011" name="PLoS Genet.">
        <title>Finished genome of the fungal wheat pathogen Mycosphaerella graminicola reveals dispensome structure, chromosome plasticity, and stealth pathogenesis.</title>
        <authorList>
            <person name="Goodwin S.B."/>
            <person name="Ben M'barek S."/>
            <person name="Dhillon B."/>
            <person name="Wittenberg A.H.J."/>
            <person name="Crane C.F."/>
            <person name="Hane J.K."/>
            <person name="Foster A.J."/>
            <person name="Van der Lee T.A.J."/>
            <person name="Grimwood J."/>
            <person name="Aerts A."/>
            <person name="Antoniw J."/>
            <person name="Bailey A."/>
            <person name="Bluhm B."/>
            <person name="Bowler J."/>
            <person name="Bristow J."/>
            <person name="van der Burgt A."/>
            <person name="Canto-Canche B."/>
            <person name="Churchill A.C.L."/>
            <person name="Conde-Ferraez L."/>
            <person name="Cools H.J."/>
            <person name="Coutinho P.M."/>
            <person name="Csukai M."/>
            <person name="Dehal P."/>
            <person name="De Wit P."/>
            <person name="Donzelli B."/>
            <person name="van de Geest H.C."/>
            <person name="van Ham R.C.H.J."/>
            <person name="Hammond-Kosack K.E."/>
            <person name="Henrissat B."/>
            <person name="Kilian A."/>
            <person name="Kobayashi A.K."/>
            <person name="Koopmann E."/>
            <person name="Kourmpetis Y."/>
            <person name="Kuzniar A."/>
            <person name="Lindquist E."/>
            <person name="Lombard V."/>
            <person name="Maliepaard C."/>
            <person name="Martins N."/>
            <person name="Mehrabi R."/>
            <person name="Nap J.P.H."/>
            <person name="Ponomarenko A."/>
            <person name="Rudd J.J."/>
            <person name="Salamov A."/>
            <person name="Schmutz J."/>
            <person name="Schouten H.J."/>
            <person name="Shapiro H."/>
            <person name="Stergiopoulos I."/>
            <person name="Torriani S.F.F."/>
            <person name="Tu H."/>
            <person name="de Vries R.P."/>
            <person name="Waalwijk C."/>
            <person name="Ware S.B."/>
            <person name="Wiebenga A."/>
            <person name="Zwiers L.-H."/>
            <person name="Oliver R.P."/>
            <person name="Grigoriev I.V."/>
            <person name="Kema G.H.J."/>
        </authorList>
    </citation>
    <scope>NUCLEOTIDE SEQUENCE [LARGE SCALE GENOMIC DNA]</scope>
    <source>
        <strain evidence="3">CBS 115943 / IPO323</strain>
    </source>
</reference>
<proteinExistence type="predicted"/>
<gene>
    <name evidence="2" type="ORF">MYCGRDRAFT_94734</name>
</gene>
<sequence>MYPTSFSHHSGRPTHAVHSHRSNQPSRSHHSNPRLHYSQPAQPAGQQQSYGTRHTEQPYNQTARSVYSVGSHHTERSHHTHRSQRSYHTERGLQDQRSHHTVRGPANHFNNPPAEHLEYAQPQYYGHSHYPEPPYYPEEQPQQFQQRQPEQFQQQQAQQPQQQQQQRFGHDDYYRDGEYVRRGPNGVIAGVSRSNKQSRKKKKGLADRFFSHVLRNM</sequence>
<evidence type="ECO:0000313" key="3">
    <source>
        <dbReference type="Proteomes" id="UP000008062"/>
    </source>
</evidence>
<dbReference type="InParanoid" id="F9XEV0"/>
<dbReference type="EMBL" id="CM001202">
    <property type="protein sequence ID" value="EGP85838.1"/>
    <property type="molecule type" value="Genomic_DNA"/>
</dbReference>
<dbReference type="Proteomes" id="UP000008062">
    <property type="component" value="Chromosome 7"/>
</dbReference>
<feature type="compositionally biased region" description="Low complexity" evidence="1">
    <location>
        <begin position="37"/>
        <end position="51"/>
    </location>
</feature>
<evidence type="ECO:0000256" key="1">
    <source>
        <dbReference type="SAM" id="MobiDB-lite"/>
    </source>
</evidence>
<feature type="compositionally biased region" description="Low complexity" evidence="1">
    <location>
        <begin position="137"/>
        <end position="167"/>
    </location>
</feature>
<dbReference type="VEuPathDB" id="FungiDB:ZTRI_7.685"/>
<protein>
    <submittedName>
        <fullName evidence="2">Uncharacterized protein</fullName>
    </submittedName>
</protein>
<feature type="compositionally biased region" description="Basic and acidic residues" evidence="1">
    <location>
        <begin position="87"/>
        <end position="98"/>
    </location>
</feature>
<feature type="compositionally biased region" description="Basic and acidic residues" evidence="1">
    <location>
        <begin position="168"/>
        <end position="181"/>
    </location>
</feature>
<dbReference type="HOGENOM" id="CLU_1273156_0_0_1"/>
<evidence type="ECO:0000313" key="2">
    <source>
        <dbReference type="EMBL" id="EGP85838.1"/>
    </source>
</evidence>
<accession>F9XEV0</accession>
<dbReference type="RefSeq" id="XP_003850862.1">
    <property type="nucleotide sequence ID" value="XM_003850814.1"/>
</dbReference>
<dbReference type="OrthoDB" id="10454491at2759"/>
<dbReference type="AlphaFoldDB" id="F9XEV0"/>
<feature type="compositionally biased region" description="Basic residues" evidence="1">
    <location>
        <begin position="9"/>
        <end position="33"/>
    </location>
</feature>
<name>F9XEV0_ZYMTI</name>
<feature type="compositionally biased region" description="Basic residues" evidence="1">
    <location>
        <begin position="75"/>
        <end position="85"/>
    </location>
</feature>
<dbReference type="GeneID" id="13397600"/>